<accession>A0A9W4XFF0</accession>
<proteinExistence type="predicted"/>
<dbReference type="AlphaFoldDB" id="A0A9W4XFF0"/>
<feature type="compositionally biased region" description="Polar residues" evidence="1">
    <location>
        <begin position="395"/>
        <end position="416"/>
    </location>
</feature>
<evidence type="ECO:0000313" key="2">
    <source>
        <dbReference type="EMBL" id="CAI6298540.1"/>
    </source>
</evidence>
<feature type="region of interest" description="Disordered" evidence="1">
    <location>
        <begin position="434"/>
        <end position="478"/>
    </location>
</feature>
<evidence type="ECO:0000256" key="1">
    <source>
        <dbReference type="SAM" id="MobiDB-lite"/>
    </source>
</evidence>
<evidence type="ECO:0000313" key="3">
    <source>
        <dbReference type="Proteomes" id="UP001152607"/>
    </source>
</evidence>
<keyword evidence="3" id="KW-1185">Reference proteome</keyword>
<reference evidence="2" key="1">
    <citation type="submission" date="2023-01" db="EMBL/GenBank/DDBJ databases">
        <authorList>
            <person name="Van Ghelder C."/>
            <person name="Rancurel C."/>
        </authorList>
    </citation>
    <scope>NUCLEOTIDE SEQUENCE</scope>
    <source>
        <strain evidence="2">CNCM I-4278</strain>
    </source>
</reference>
<feature type="region of interest" description="Disordered" evidence="1">
    <location>
        <begin position="386"/>
        <end position="421"/>
    </location>
</feature>
<feature type="compositionally biased region" description="Polar residues" evidence="1">
    <location>
        <begin position="349"/>
        <end position="368"/>
    </location>
</feature>
<protein>
    <submittedName>
        <fullName evidence="2">Uncharacterized protein</fullName>
    </submittedName>
</protein>
<organism evidence="2 3">
    <name type="scientific">Periconia digitata</name>
    <dbReference type="NCBI Taxonomy" id="1303443"/>
    <lineage>
        <taxon>Eukaryota</taxon>
        <taxon>Fungi</taxon>
        <taxon>Dikarya</taxon>
        <taxon>Ascomycota</taxon>
        <taxon>Pezizomycotina</taxon>
        <taxon>Dothideomycetes</taxon>
        <taxon>Pleosporomycetidae</taxon>
        <taxon>Pleosporales</taxon>
        <taxon>Massarineae</taxon>
        <taxon>Periconiaceae</taxon>
        <taxon>Periconia</taxon>
    </lineage>
</organism>
<dbReference type="Proteomes" id="UP001152607">
    <property type="component" value="Unassembled WGS sequence"/>
</dbReference>
<name>A0A9W4XFF0_9PLEO</name>
<sequence length="478" mass="54170">MPARDDNDPSRYPSHGHQNNEDNPFIAFRRFADSQVSSLLNTVITLPATIANYNNAHVAREQCLFGRADKQKCHRLAELEAQVASLRAEGRELYQVGDLQAMIRKGEQLMHLDHQAEDIRRDIVEAARSRNGQMQQPSPDDWRQTQSRIMEKVANEKGQQWGWMWDWGFPRPFDAEDDNIWPDSTRKNGAPRNMDSPPSPQQVQAQIQGILDDIGSAIAREVPRIFASPWYSPSSLEEDKSLQRSGINWRDAFEDLIRSENGAPLIPSDSLGRQQEQSYNEWARRFHDPKTARGEVAAWVAQTEDQKPSSPSKEMTYPLSSSAAEEPSYEYGHDHEDQHDDIETDQHPHPQQSSSWFSSKPATAPTTRKSPETELDAYEQLLGRIHHHPTDSKPSDSQQRVPSGSILSTMTTTERTTAPDGTVTTRVVLKKRFVDGREESSETVHTQRGEQVTEENHSSVNGHSEGRKTGSKGWFWSS</sequence>
<dbReference type="OrthoDB" id="4586300at2759"/>
<gene>
    <name evidence="2" type="ORF">PDIGIT_LOCUS2745</name>
</gene>
<feature type="compositionally biased region" description="Basic and acidic residues" evidence="1">
    <location>
        <begin position="434"/>
        <end position="448"/>
    </location>
</feature>
<feature type="region of interest" description="Disordered" evidence="1">
    <location>
        <begin position="177"/>
        <end position="201"/>
    </location>
</feature>
<comment type="caution">
    <text evidence="2">The sequence shown here is derived from an EMBL/GenBank/DDBJ whole genome shotgun (WGS) entry which is preliminary data.</text>
</comment>
<feature type="region of interest" description="Disordered" evidence="1">
    <location>
        <begin position="301"/>
        <end position="372"/>
    </location>
</feature>
<dbReference type="EMBL" id="CAOQHR010000002">
    <property type="protein sequence ID" value="CAI6298540.1"/>
    <property type="molecule type" value="Genomic_DNA"/>
</dbReference>
<feature type="region of interest" description="Disordered" evidence="1">
    <location>
        <begin position="1"/>
        <end position="21"/>
    </location>
</feature>
<feature type="compositionally biased region" description="Low complexity" evidence="1">
    <location>
        <begin position="317"/>
        <end position="330"/>
    </location>
</feature>